<dbReference type="RefSeq" id="WP_002735244.1">
    <property type="nucleotide sequence ID" value="NZ_AHNP02000004.1"/>
</dbReference>
<name>A0AAV3JE47_LEPBO</name>
<organism evidence="1 2">
    <name type="scientific">Leptospira borgpetersenii serovar Javanica str. UI 09931</name>
    <dbReference type="NCBI Taxonomy" id="1049767"/>
    <lineage>
        <taxon>Bacteria</taxon>
        <taxon>Pseudomonadati</taxon>
        <taxon>Spirochaetota</taxon>
        <taxon>Spirochaetia</taxon>
        <taxon>Leptospirales</taxon>
        <taxon>Leptospiraceae</taxon>
        <taxon>Leptospira</taxon>
    </lineage>
</organism>
<dbReference type="GeneID" id="89223835"/>
<dbReference type="Proteomes" id="UP000014570">
    <property type="component" value="Unassembled WGS sequence"/>
</dbReference>
<dbReference type="AlphaFoldDB" id="A0AAV3JE47"/>
<reference evidence="1 2" key="1">
    <citation type="submission" date="2013-04" db="EMBL/GenBank/DDBJ databases">
        <authorList>
            <person name="Harkins D.M."/>
            <person name="Durkin A.S."/>
            <person name="Brinkac L.M."/>
            <person name="Haft D.H."/>
            <person name="Selengut J.D."/>
            <person name="Sanka R."/>
            <person name="DePew J."/>
            <person name="Purushe J."/>
            <person name="Chanthongthip A."/>
            <person name="Lattana O."/>
            <person name="Phetsouvanh R."/>
            <person name="Newton P.N."/>
            <person name="Vinetz J.M."/>
            <person name="Sutton G.G."/>
            <person name="Nierman W.C."/>
            <person name="Fouts D.E."/>
        </authorList>
    </citation>
    <scope>NUCLEOTIDE SEQUENCE [LARGE SCALE GENOMIC DNA]</scope>
    <source>
        <strain evidence="1 2">UI 09931</strain>
    </source>
</reference>
<comment type="caution">
    <text evidence="1">The sequence shown here is derived from an EMBL/GenBank/DDBJ whole genome shotgun (WGS) entry which is preliminary data.</text>
</comment>
<sequence length="65" mass="7552">MVIPILQKTVFGQTLKINQGILSRGINFLLGKKKPKESKVRIEYQRGMICRSTVRLYRVKGNKIY</sequence>
<evidence type="ECO:0000313" key="1">
    <source>
        <dbReference type="EMBL" id="EPG58990.1"/>
    </source>
</evidence>
<dbReference type="EMBL" id="AHNP02000004">
    <property type="protein sequence ID" value="EPG58990.1"/>
    <property type="molecule type" value="Genomic_DNA"/>
</dbReference>
<proteinExistence type="predicted"/>
<accession>A0AAV3JE47</accession>
<gene>
    <name evidence="1" type="ORF">LEP1GSC103_0100</name>
</gene>
<protein>
    <submittedName>
        <fullName evidence="1">Uncharacterized protein</fullName>
    </submittedName>
</protein>
<evidence type="ECO:0000313" key="2">
    <source>
        <dbReference type="Proteomes" id="UP000014570"/>
    </source>
</evidence>